<dbReference type="PANTHER" id="PTHR38480:SF1">
    <property type="entry name" value="SLR0254 PROTEIN"/>
    <property type="match status" value="1"/>
</dbReference>
<sequence>MRIDDQLHIDTPEGARLSLSLAGPLPRALAYGIDLALRGLVLLVLSIPLMLFGGHGYGLYLLLMFLLEWFYPVFFEMVWQGRTPGKRAVKLAVVHGNGAPLTFNGSLVRNLLRTADLFPIFYLTGFVVMLISPRQQRLGDLAADTLVIHLPAPPAIRTRETGAGEAPDWPLDREDQLVLLAFSERAPALSEQRQQELARLAYPEQPAPAALEKLRRVARHVLGGPAGADPARESDQGAAR</sequence>
<dbReference type="AlphaFoldDB" id="A0A9Q3YLD1"/>
<dbReference type="Proteomes" id="UP001108027">
    <property type="component" value="Unassembled WGS sequence"/>
</dbReference>
<keyword evidence="3 5" id="KW-1133">Transmembrane helix</keyword>
<evidence type="ECO:0000313" key="8">
    <source>
        <dbReference type="Proteomes" id="UP001108027"/>
    </source>
</evidence>
<reference evidence="7" key="1">
    <citation type="submission" date="2021-10" db="EMBL/GenBank/DDBJ databases">
        <title>The diversity and Nitrogen Metabolism of Culturable Nitrate-Utilizing Bacteria Within the Oxygen Minimum Zone of the Changjiang (Yangtze River)Estuary.</title>
        <authorList>
            <person name="Zhang D."/>
            <person name="Zheng J."/>
            <person name="Liu S."/>
            <person name="He W."/>
        </authorList>
    </citation>
    <scope>NUCLEOTIDE SEQUENCE</scope>
    <source>
        <strain evidence="7">FXH-223</strain>
    </source>
</reference>
<feature type="domain" description="RDD" evidence="6">
    <location>
        <begin position="22"/>
        <end position="143"/>
    </location>
</feature>
<name>A0A9Q3YLD1_9GAMM</name>
<dbReference type="EMBL" id="JAJGNA010000003">
    <property type="protein sequence ID" value="MCC4307667.1"/>
    <property type="molecule type" value="Genomic_DNA"/>
</dbReference>
<accession>A0A9Q3YLD1</accession>
<dbReference type="PANTHER" id="PTHR38480">
    <property type="entry name" value="SLR0254 PROTEIN"/>
    <property type="match status" value="1"/>
</dbReference>
<organism evidence="7 8">
    <name type="scientific">Alloalcanivorax marinus</name>
    <dbReference type="NCBI Taxonomy" id="1177169"/>
    <lineage>
        <taxon>Bacteria</taxon>
        <taxon>Pseudomonadati</taxon>
        <taxon>Pseudomonadota</taxon>
        <taxon>Gammaproteobacteria</taxon>
        <taxon>Oceanospirillales</taxon>
        <taxon>Alcanivoracaceae</taxon>
        <taxon>Alloalcanivorax</taxon>
    </lineage>
</organism>
<keyword evidence="4 5" id="KW-0472">Membrane</keyword>
<evidence type="ECO:0000259" key="6">
    <source>
        <dbReference type="Pfam" id="PF06271"/>
    </source>
</evidence>
<dbReference type="InterPro" id="IPR010432">
    <property type="entry name" value="RDD"/>
</dbReference>
<proteinExistence type="predicted"/>
<keyword evidence="2 5" id="KW-0812">Transmembrane</keyword>
<evidence type="ECO:0000256" key="3">
    <source>
        <dbReference type="ARBA" id="ARBA00022989"/>
    </source>
</evidence>
<evidence type="ECO:0000313" key="7">
    <source>
        <dbReference type="EMBL" id="MCC4307667.1"/>
    </source>
</evidence>
<dbReference type="GO" id="GO:0016020">
    <property type="term" value="C:membrane"/>
    <property type="evidence" value="ECO:0007669"/>
    <property type="project" value="UniProtKB-SubCell"/>
</dbReference>
<gene>
    <name evidence="7" type="ORF">LL252_03695</name>
</gene>
<evidence type="ECO:0000256" key="2">
    <source>
        <dbReference type="ARBA" id="ARBA00022692"/>
    </source>
</evidence>
<comment type="caution">
    <text evidence="7">The sequence shown here is derived from an EMBL/GenBank/DDBJ whole genome shotgun (WGS) entry which is preliminary data.</text>
</comment>
<protein>
    <submittedName>
        <fullName evidence="7">RDD family protein</fullName>
    </submittedName>
</protein>
<evidence type="ECO:0000256" key="5">
    <source>
        <dbReference type="SAM" id="Phobius"/>
    </source>
</evidence>
<feature type="transmembrane region" description="Helical" evidence="5">
    <location>
        <begin position="28"/>
        <end position="52"/>
    </location>
</feature>
<keyword evidence="8" id="KW-1185">Reference proteome</keyword>
<dbReference type="Pfam" id="PF06271">
    <property type="entry name" value="RDD"/>
    <property type="match status" value="1"/>
</dbReference>
<dbReference type="RefSeq" id="WP_228233018.1">
    <property type="nucleotide sequence ID" value="NZ_JAJGNA010000003.1"/>
</dbReference>
<comment type="subcellular location">
    <subcellularLocation>
        <location evidence="1">Membrane</location>
        <topology evidence="1">Multi-pass membrane protein</topology>
    </subcellularLocation>
</comment>
<evidence type="ECO:0000256" key="1">
    <source>
        <dbReference type="ARBA" id="ARBA00004141"/>
    </source>
</evidence>
<evidence type="ECO:0000256" key="4">
    <source>
        <dbReference type="ARBA" id="ARBA00023136"/>
    </source>
</evidence>